<proteinExistence type="predicted"/>
<organism evidence="2 3">
    <name type="scientific">Cellulomonas cellasea DSM 20118</name>
    <dbReference type="NCBI Taxonomy" id="1408250"/>
    <lineage>
        <taxon>Bacteria</taxon>
        <taxon>Bacillati</taxon>
        <taxon>Actinomycetota</taxon>
        <taxon>Actinomycetes</taxon>
        <taxon>Micrococcales</taxon>
        <taxon>Cellulomonadaceae</taxon>
        <taxon>Cellulomonas</taxon>
    </lineage>
</organism>
<gene>
    <name evidence="2" type="ORF">Q760_09755</name>
</gene>
<dbReference type="AlphaFoldDB" id="A0A0A0BCF7"/>
<evidence type="ECO:0000313" key="2">
    <source>
        <dbReference type="EMBL" id="KGM03011.1"/>
    </source>
</evidence>
<keyword evidence="3" id="KW-1185">Reference proteome</keyword>
<feature type="region of interest" description="Disordered" evidence="1">
    <location>
        <begin position="1"/>
        <end position="57"/>
    </location>
</feature>
<reference evidence="2 3" key="1">
    <citation type="submission" date="2013-10" db="EMBL/GenBank/DDBJ databases">
        <authorList>
            <person name="Wang G."/>
            <person name="Zhuang W."/>
        </authorList>
    </citation>
    <scope>NUCLEOTIDE SEQUENCE [LARGE SCALE GENOMIC DNA]</scope>
    <source>
        <strain evidence="2 3">DSM 20118</strain>
    </source>
</reference>
<protein>
    <submittedName>
        <fullName evidence="2">Uncharacterized protein</fullName>
    </submittedName>
</protein>
<dbReference type="STRING" id="1408250.Q760_09755"/>
<evidence type="ECO:0000256" key="1">
    <source>
        <dbReference type="SAM" id="MobiDB-lite"/>
    </source>
</evidence>
<comment type="caution">
    <text evidence="2">The sequence shown here is derived from an EMBL/GenBank/DDBJ whole genome shotgun (WGS) entry which is preliminary data.</text>
</comment>
<dbReference type="RefSeq" id="WP_141372954.1">
    <property type="nucleotide sequence ID" value="NZ_AXNT01000027.1"/>
</dbReference>
<dbReference type="EMBL" id="AXNT01000027">
    <property type="protein sequence ID" value="KGM03011.1"/>
    <property type="molecule type" value="Genomic_DNA"/>
</dbReference>
<accession>A0A0A0BCF7</accession>
<evidence type="ECO:0000313" key="3">
    <source>
        <dbReference type="Proteomes" id="UP000029833"/>
    </source>
</evidence>
<feature type="compositionally biased region" description="Low complexity" evidence="1">
    <location>
        <begin position="28"/>
        <end position="37"/>
    </location>
</feature>
<sequence>MDEHVDTARAVPLPSAAAFAGGAPAGPTPASVRTARAAAEERDGEDGSATADGGTGDHAVDEALTLLATLDEAPLREHVAVFDGVHTALQDRLADTEG</sequence>
<name>A0A0A0BCF7_9CELL</name>
<dbReference type="Proteomes" id="UP000029833">
    <property type="component" value="Unassembled WGS sequence"/>
</dbReference>